<sequence length="227" mass="24687">MGSANSVYMANASEKKIWVLIALKPEWMLVDVFVDIALLVVAAGELKAIVHAGELPEELVTIGDLLKFMWVAVKLLWASIGAATRPADAVLSMLDAFKSVSSPIEYGDAPDINDESFLNYLNVDGWAGLFGAKTLNVMVMSDDGHQFAFYDTNNDHSWIATNHDAIVRSKYGSLWQEDPDAGYIRWPSPPPPPPPPPPPGSCRCGGHCPWSHGRFVCCCGGSDCYCV</sequence>
<accession>R7S4H5</accession>
<dbReference type="GeneID" id="18876088"/>
<proteinExistence type="predicted"/>
<dbReference type="EMBL" id="JH687551">
    <property type="protein sequence ID" value="EIN05133.1"/>
    <property type="molecule type" value="Genomic_DNA"/>
</dbReference>
<dbReference type="RefSeq" id="XP_007387536.1">
    <property type="nucleotide sequence ID" value="XM_007387474.1"/>
</dbReference>
<dbReference type="Proteomes" id="UP000054196">
    <property type="component" value="Unassembled WGS sequence"/>
</dbReference>
<dbReference type="AlphaFoldDB" id="R7S4H5"/>
<name>R7S4H5_PUNST</name>
<reference evidence="2" key="1">
    <citation type="journal article" date="2012" name="Science">
        <title>The Paleozoic origin of enzymatic lignin decomposition reconstructed from 31 fungal genomes.</title>
        <authorList>
            <person name="Floudas D."/>
            <person name="Binder M."/>
            <person name="Riley R."/>
            <person name="Barry K."/>
            <person name="Blanchette R.A."/>
            <person name="Henrissat B."/>
            <person name="Martinez A.T."/>
            <person name="Otillar R."/>
            <person name="Spatafora J.W."/>
            <person name="Yadav J.S."/>
            <person name="Aerts A."/>
            <person name="Benoit I."/>
            <person name="Boyd A."/>
            <person name="Carlson A."/>
            <person name="Copeland A."/>
            <person name="Coutinho P.M."/>
            <person name="de Vries R.P."/>
            <person name="Ferreira P."/>
            <person name="Findley K."/>
            <person name="Foster B."/>
            <person name="Gaskell J."/>
            <person name="Glotzer D."/>
            <person name="Gorecki P."/>
            <person name="Heitman J."/>
            <person name="Hesse C."/>
            <person name="Hori C."/>
            <person name="Igarashi K."/>
            <person name="Jurgens J.A."/>
            <person name="Kallen N."/>
            <person name="Kersten P."/>
            <person name="Kohler A."/>
            <person name="Kuees U."/>
            <person name="Kumar T.K.A."/>
            <person name="Kuo A."/>
            <person name="LaButti K."/>
            <person name="Larrondo L.F."/>
            <person name="Lindquist E."/>
            <person name="Ling A."/>
            <person name="Lombard V."/>
            <person name="Lucas S."/>
            <person name="Lundell T."/>
            <person name="Martin R."/>
            <person name="McLaughlin D.J."/>
            <person name="Morgenstern I."/>
            <person name="Morin E."/>
            <person name="Murat C."/>
            <person name="Nagy L.G."/>
            <person name="Nolan M."/>
            <person name="Ohm R.A."/>
            <person name="Patyshakuliyeva A."/>
            <person name="Rokas A."/>
            <person name="Ruiz-Duenas F.J."/>
            <person name="Sabat G."/>
            <person name="Salamov A."/>
            <person name="Samejima M."/>
            <person name="Schmutz J."/>
            <person name="Slot J.C."/>
            <person name="St John F."/>
            <person name="Stenlid J."/>
            <person name="Sun H."/>
            <person name="Sun S."/>
            <person name="Syed K."/>
            <person name="Tsang A."/>
            <person name="Wiebenga A."/>
            <person name="Young D."/>
            <person name="Pisabarro A."/>
            <person name="Eastwood D.C."/>
            <person name="Martin F."/>
            <person name="Cullen D."/>
            <person name="Grigoriev I.V."/>
            <person name="Hibbett D.S."/>
        </authorList>
    </citation>
    <scope>NUCLEOTIDE SEQUENCE [LARGE SCALE GENOMIC DNA]</scope>
    <source>
        <strain evidence="2">HHB-11173 SS5</strain>
    </source>
</reference>
<organism evidence="1 2">
    <name type="scientific">Punctularia strigosozonata (strain HHB-11173)</name>
    <name type="common">White-rot fungus</name>
    <dbReference type="NCBI Taxonomy" id="741275"/>
    <lineage>
        <taxon>Eukaryota</taxon>
        <taxon>Fungi</taxon>
        <taxon>Dikarya</taxon>
        <taxon>Basidiomycota</taxon>
        <taxon>Agaricomycotina</taxon>
        <taxon>Agaricomycetes</taxon>
        <taxon>Corticiales</taxon>
        <taxon>Punctulariaceae</taxon>
        <taxon>Punctularia</taxon>
    </lineage>
</organism>
<gene>
    <name evidence="1" type="ORF">PUNSTDRAFT_107416</name>
</gene>
<dbReference type="OrthoDB" id="5220752at2759"/>
<evidence type="ECO:0000313" key="1">
    <source>
        <dbReference type="EMBL" id="EIN05133.1"/>
    </source>
</evidence>
<protein>
    <submittedName>
        <fullName evidence="1">Uncharacterized protein</fullName>
    </submittedName>
</protein>
<dbReference type="HOGENOM" id="CLU_1220222_0_0_1"/>
<dbReference type="eggNOG" id="ENOG502SQ5C">
    <property type="taxonomic scope" value="Eukaryota"/>
</dbReference>
<keyword evidence="2" id="KW-1185">Reference proteome</keyword>
<evidence type="ECO:0000313" key="2">
    <source>
        <dbReference type="Proteomes" id="UP000054196"/>
    </source>
</evidence>
<dbReference type="OMA" id="SWIATRE"/>
<dbReference type="KEGG" id="psq:PUNSTDRAFT_107416"/>